<dbReference type="InterPro" id="IPR036890">
    <property type="entry name" value="HATPase_C_sf"/>
</dbReference>
<dbReference type="InterPro" id="IPR003594">
    <property type="entry name" value="HATPase_dom"/>
</dbReference>
<evidence type="ECO:0000256" key="13">
    <source>
        <dbReference type="SAM" id="Phobius"/>
    </source>
</evidence>
<evidence type="ECO:0000256" key="5">
    <source>
        <dbReference type="ARBA" id="ARBA00022553"/>
    </source>
</evidence>
<evidence type="ECO:0000256" key="12">
    <source>
        <dbReference type="ARBA" id="ARBA00023136"/>
    </source>
</evidence>
<evidence type="ECO:0000313" key="16">
    <source>
        <dbReference type="Proteomes" id="UP000183447"/>
    </source>
</evidence>
<evidence type="ECO:0000313" key="15">
    <source>
        <dbReference type="EMBL" id="SFZ85441.1"/>
    </source>
</evidence>
<dbReference type="Pfam" id="PF07568">
    <property type="entry name" value="HisKA_2"/>
    <property type="match status" value="1"/>
</dbReference>
<dbReference type="EC" id="2.7.13.3" evidence="3"/>
<dbReference type="CDD" id="cd12914">
    <property type="entry name" value="PDC1_DGC_like"/>
    <property type="match status" value="1"/>
</dbReference>
<evidence type="ECO:0000256" key="2">
    <source>
        <dbReference type="ARBA" id="ARBA00004651"/>
    </source>
</evidence>
<dbReference type="STRING" id="665118.SAMN02983003_2606"/>
<gene>
    <name evidence="15" type="ORF">SAMN02983003_2606</name>
</gene>
<evidence type="ECO:0000256" key="1">
    <source>
        <dbReference type="ARBA" id="ARBA00000085"/>
    </source>
</evidence>
<protein>
    <recommendedName>
        <fullName evidence="3">histidine kinase</fullName>
        <ecNumber evidence="3">2.7.13.3</ecNumber>
    </recommendedName>
</protein>
<dbReference type="EMBL" id="FPKU01000002">
    <property type="protein sequence ID" value="SFZ85441.1"/>
    <property type="molecule type" value="Genomic_DNA"/>
</dbReference>
<evidence type="ECO:0000256" key="8">
    <source>
        <dbReference type="ARBA" id="ARBA00022741"/>
    </source>
</evidence>
<organism evidence="15 16">
    <name type="scientific">Devosia enhydra</name>
    <dbReference type="NCBI Taxonomy" id="665118"/>
    <lineage>
        <taxon>Bacteria</taxon>
        <taxon>Pseudomonadati</taxon>
        <taxon>Pseudomonadota</taxon>
        <taxon>Alphaproteobacteria</taxon>
        <taxon>Hyphomicrobiales</taxon>
        <taxon>Devosiaceae</taxon>
        <taxon>Devosia</taxon>
    </lineage>
</organism>
<keyword evidence="6" id="KW-0808">Transferase</keyword>
<dbReference type="InterPro" id="IPR005467">
    <property type="entry name" value="His_kinase_dom"/>
</dbReference>
<dbReference type="Pfam" id="PF02518">
    <property type="entry name" value="HATPase_c"/>
    <property type="match status" value="1"/>
</dbReference>
<sequence>MRSWKNASAIPLAISLVALFVALFVGILGYFIVQGVRQTQERLEEQSASAAQVVSTNAFWIAELATQTLERVDAALGADLVAADQSIQVVLQGTPTLADIYVIDRDARTLYATIEGAASVSVADREYFTALRDGMPFYTSPMLMSRLTGDRIFVFSKRLERDGQFAGAVMMSFPDAVLDELFSTLGLPSGSTISLVREDGQLMGRYPPADAPVDLGSHPLITQYYPASDTGTYVSPTSPVDGIARVVSYRKVPGKPILALASVATDQRWSDFRTAISSVILIASPILLALVLGCGWIVWLLRRDRKRSTELQASVDLNTMLFREIHHRVKNNLQSMQALVRMQHMPDTVKRDLQSRLAAMGAMHEHIYQHDSYGDIDAHDFVPAVVEQVRTAYGASAEVVYEIDHVAIDRDHATPLALLLSEIITNAFKYAFPDGRDGRLTIRLADRGGGTAQLVIADNGVGMDQHVNPRSMGMRLVQGTVAQMGGTYSFRNEGGVVFDATLPLSISARHALSTAETAA</sequence>
<dbReference type="InterPro" id="IPR033479">
    <property type="entry name" value="dCache_1"/>
</dbReference>
<dbReference type="GO" id="GO:0005524">
    <property type="term" value="F:ATP binding"/>
    <property type="evidence" value="ECO:0007669"/>
    <property type="project" value="UniProtKB-KW"/>
</dbReference>
<evidence type="ECO:0000256" key="4">
    <source>
        <dbReference type="ARBA" id="ARBA00022475"/>
    </source>
</evidence>
<feature type="transmembrane region" description="Helical" evidence="13">
    <location>
        <begin position="12"/>
        <end position="33"/>
    </location>
</feature>
<dbReference type="SUPFAM" id="SSF55874">
    <property type="entry name" value="ATPase domain of HSP90 chaperone/DNA topoisomerase II/histidine kinase"/>
    <property type="match status" value="1"/>
</dbReference>
<dbReference type="Gene3D" id="3.30.565.10">
    <property type="entry name" value="Histidine kinase-like ATPase, C-terminal domain"/>
    <property type="match status" value="1"/>
</dbReference>
<dbReference type="Pfam" id="PF02743">
    <property type="entry name" value="dCache_1"/>
    <property type="match status" value="1"/>
</dbReference>
<dbReference type="PANTHER" id="PTHR41523">
    <property type="entry name" value="TWO-COMPONENT SYSTEM SENSOR PROTEIN"/>
    <property type="match status" value="1"/>
</dbReference>
<keyword evidence="11 13" id="KW-1133">Transmembrane helix</keyword>
<evidence type="ECO:0000256" key="10">
    <source>
        <dbReference type="ARBA" id="ARBA00022840"/>
    </source>
</evidence>
<keyword evidence="8" id="KW-0547">Nucleotide-binding</keyword>
<evidence type="ECO:0000256" key="6">
    <source>
        <dbReference type="ARBA" id="ARBA00022679"/>
    </source>
</evidence>
<keyword evidence="7 13" id="KW-0812">Transmembrane</keyword>
<dbReference type="CDD" id="cd12915">
    <property type="entry name" value="PDC2_DGC_like"/>
    <property type="match status" value="1"/>
</dbReference>
<keyword evidence="9 15" id="KW-0418">Kinase</keyword>
<keyword evidence="16" id="KW-1185">Reference proteome</keyword>
<dbReference type="Gene3D" id="3.30.450.20">
    <property type="entry name" value="PAS domain"/>
    <property type="match status" value="2"/>
</dbReference>
<evidence type="ECO:0000256" key="7">
    <source>
        <dbReference type="ARBA" id="ARBA00022692"/>
    </source>
</evidence>
<dbReference type="SMART" id="SM00387">
    <property type="entry name" value="HATPase_c"/>
    <property type="match status" value="1"/>
</dbReference>
<evidence type="ECO:0000256" key="3">
    <source>
        <dbReference type="ARBA" id="ARBA00012438"/>
    </source>
</evidence>
<keyword evidence="5" id="KW-0597">Phosphoprotein</keyword>
<dbReference type="GO" id="GO:0005886">
    <property type="term" value="C:plasma membrane"/>
    <property type="evidence" value="ECO:0007669"/>
    <property type="project" value="UniProtKB-SubCell"/>
</dbReference>
<accession>A0A1K2HZD3</accession>
<keyword evidence="4" id="KW-1003">Cell membrane</keyword>
<evidence type="ECO:0000259" key="14">
    <source>
        <dbReference type="PROSITE" id="PS50109"/>
    </source>
</evidence>
<keyword evidence="12 13" id="KW-0472">Membrane</keyword>
<dbReference type="PANTHER" id="PTHR41523:SF8">
    <property type="entry name" value="ETHYLENE RESPONSE SENSOR PROTEIN"/>
    <property type="match status" value="1"/>
</dbReference>
<reference evidence="15 16" key="1">
    <citation type="submission" date="2016-11" db="EMBL/GenBank/DDBJ databases">
        <authorList>
            <person name="Jaros S."/>
            <person name="Januszkiewicz K."/>
            <person name="Wedrychowicz H."/>
        </authorList>
    </citation>
    <scope>NUCLEOTIDE SEQUENCE [LARGE SCALE GENOMIC DNA]</scope>
    <source>
        <strain evidence="15 16">ATCC 23634</strain>
    </source>
</reference>
<feature type="domain" description="Histidine kinase" evidence="14">
    <location>
        <begin position="324"/>
        <end position="506"/>
    </location>
</feature>
<comment type="subcellular location">
    <subcellularLocation>
        <location evidence="2">Cell membrane</location>
        <topology evidence="2">Multi-pass membrane protein</topology>
    </subcellularLocation>
</comment>
<dbReference type="AlphaFoldDB" id="A0A1K2HZD3"/>
<dbReference type="InterPro" id="IPR011495">
    <property type="entry name" value="Sig_transdc_His_kin_sub2_dim/P"/>
</dbReference>
<name>A0A1K2HZD3_9HYPH</name>
<dbReference type="GO" id="GO:0004673">
    <property type="term" value="F:protein histidine kinase activity"/>
    <property type="evidence" value="ECO:0007669"/>
    <property type="project" value="UniProtKB-EC"/>
</dbReference>
<feature type="transmembrane region" description="Helical" evidence="13">
    <location>
        <begin position="275"/>
        <end position="301"/>
    </location>
</feature>
<dbReference type="RefSeq" id="WP_177282517.1">
    <property type="nucleotide sequence ID" value="NZ_FPKU01000002.1"/>
</dbReference>
<dbReference type="PROSITE" id="PS50109">
    <property type="entry name" value="HIS_KIN"/>
    <property type="match status" value="1"/>
</dbReference>
<evidence type="ECO:0000256" key="9">
    <source>
        <dbReference type="ARBA" id="ARBA00022777"/>
    </source>
</evidence>
<evidence type="ECO:0000256" key="11">
    <source>
        <dbReference type="ARBA" id="ARBA00022989"/>
    </source>
</evidence>
<proteinExistence type="predicted"/>
<dbReference type="Proteomes" id="UP000183447">
    <property type="component" value="Unassembled WGS sequence"/>
</dbReference>
<comment type="catalytic activity">
    <reaction evidence="1">
        <text>ATP + protein L-histidine = ADP + protein N-phospho-L-histidine.</text>
        <dbReference type="EC" id="2.7.13.3"/>
    </reaction>
</comment>
<keyword evidence="10" id="KW-0067">ATP-binding</keyword>